<evidence type="ECO:0000256" key="1">
    <source>
        <dbReference type="PROSITE-ProRule" id="PRU00339"/>
    </source>
</evidence>
<dbReference type="Proteomes" id="UP001597151">
    <property type="component" value="Unassembled WGS sequence"/>
</dbReference>
<dbReference type="EMBL" id="JBHTKR010000001">
    <property type="protein sequence ID" value="MFD1193675.1"/>
    <property type="molecule type" value="Genomic_DNA"/>
</dbReference>
<comment type="caution">
    <text evidence="2">The sequence shown here is derived from an EMBL/GenBank/DDBJ whole genome shotgun (WGS) entry which is preliminary data.</text>
</comment>
<gene>
    <name evidence="2" type="ORF">ACFQ3C_03185</name>
</gene>
<dbReference type="InterPro" id="IPR011990">
    <property type="entry name" value="TPR-like_helical_dom_sf"/>
</dbReference>
<dbReference type="PANTHER" id="PTHR45588">
    <property type="entry name" value="TPR DOMAIN-CONTAINING PROTEIN"/>
    <property type="match status" value="1"/>
</dbReference>
<feature type="repeat" description="TPR" evidence="1">
    <location>
        <begin position="21"/>
        <end position="54"/>
    </location>
</feature>
<protein>
    <submittedName>
        <fullName evidence="2">Tetratricopeptide repeat protein</fullName>
    </submittedName>
</protein>
<dbReference type="RefSeq" id="WP_380788977.1">
    <property type="nucleotide sequence ID" value="NZ_JBHTKR010000001.1"/>
</dbReference>
<organism evidence="2 3">
    <name type="scientific">Seohaeicola saemankumensis</name>
    <dbReference type="NCBI Taxonomy" id="481181"/>
    <lineage>
        <taxon>Bacteria</taxon>
        <taxon>Pseudomonadati</taxon>
        <taxon>Pseudomonadota</taxon>
        <taxon>Alphaproteobacteria</taxon>
        <taxon>Rhodobacterales</taxon>
        <taxon>Roseobacteraceae</taxon>
        <taxon>Seohaeicola</taxon>
    </lineage>
</organism>
<dbReference type="SUPFAM" id="SSF48452">
    <property type="entry name" value="TPR-like"/>
    <property type="match status" value="2"/>
</dbReference>
<reference evidence="3" key="1">
    <citation type="journal article" date="2019" name="Int. J. Syst. Evol. Microbiol.">
        <title>The Global Catalogue of Microorganisms (GCM) 10K type strain sequencing project: providing services to taxonomists for standard genome sequencing and annotation.</title>
        <authorList>
            <consortium name="The Broad Institute Genomics Platform"/>
            <consortium name="The Broad Institute Genome Sequencing Center for Infectious Disease"/>
            <person name="Wu L."/>
            <person name="Ma J."/>
        </authorList>
    </citation>
    <scope>NUCLEOTIDE SEQUENCE [LARGE SCALE GENOMIC DNA]</scope>
    <source>
        <strain evidence="3">CCUG 55328</strain>
    </source>
</reference>
<sequence length="553" mass="61076">MDYGYDLGSYGRRVSTASPQAQTWFDRGLNWTFGFNHEEAVACFQRALEADPGCAMAHWGIAYAMGPNYNMPWVLYDEPGKAAALARAHAATQAALDVIETVTPPEAALIRALAARYPQAVPIPDMRPWDRAFADAMRAAQRAHPGDLDILSVTAEAIMDLTPWQMWDLKTGQPAAKAATAEVRALLEGAMRDLPGAMGHPGILHLYVHLMEMSPFPEKALQAADILRTLVPDAGHLVHMPTHIDVLCGNYHDALHWNQAAIVADRKYLDREGVMNFYTGYRVHDYHFAVYGAMFLGQYRPALAAAEELIATMPAEFLRIPSPPMADFFESYLAVKQHVLVRFGKWEEIIAQDLPDDPVLFSNLTAMIPYARGVAHAALGQVDRALAEQALFRAARARVPDTRLLHNNTCQDLFAIAEEMLSGEIAYRQGNYDAAFAHLRASVAADDNLPYDEPWGWMQPTRHALGALLLEQGRVAEAEAVYREDLGLGGNLTRAQVHPDNIWALRGLMDCLKARGADATAEALLIRQRLDLAQARSDLPVEVSCFCARGRAV</sequence>
<dbReference type="PROSITE" id="PS50005">
    <property type="entry name" value="TPR"/>
    <property type="match status" value="1"/>
</dbReference>
<dbReference type="Pfam" id="PF13181">
    <property type="entry name" value="TPR_8"/>
    <property type="match status" value="1"/>
</dbReference>
<evidence type="ECO:0000313" key="2">
    <source>
        <dbReference type="EMBL" id="MFD1193675.1"/>
    </source>
</evidence>
<name>A0ABW3TAE0_9RHOB</name>
<dbReference type="InterPro" id="IPR019734">
    <property type="entry name" value="TPR_rpt"/>
</dbReference>
<accession>A0ABW3TAE0</accession>
<dbReference type="PANTHER" id="PTHR45588:SF1">
    <property type="entry name" value="WW DOMAIN-CONTAINING PROTEIN"/>
    <property type="match status" value="1"/>
</dbReference>
<keyword evidence="1" id="KW-0802">TPR repeat</keyword>
<dbReference type="Gene3D" id="1.25.40.10">
    <property type="entry name" value="Tetratricopeptide repeat domain"/>
    <property type="match status" value="2"/>
</dbReference>
<keyword evidence="3" id="KW-1185">Reference proteome</keyword>
<evidence type="ECO:0000313" key="3">
    <source>
        <dbReference type="Proteomes" id="UP001597151"/>
    </source>
</evidence>
<dbReference type="SMART" id="SM00028">
    <property type="entry name" value="TPR"/>
    <property type="match status" value="2"/>
</dbReference>
<proteinExistence type="predicted"/>